<dbReference type="EMBL" id="JOKG01000011">
    <property type="protein sequence ID" value="KEQ11234.1"/>
    <property type="molecule type" value="Genomic_DNA"/>
</dbReference>
<dbReference type="InterPro" id="IPR010985">
    <property type="entry name" value="Ribbon_hlx_hlx"/>
</dbReference>
<proteinExistence type="predicted"/>
<dbReference type="InterPro" id="IPR013321">
    <property type="entry name" value="Arc_rbn_hlx_hlx"/>
</dbReference>
<dbReference type="GO" id="GO:0006355">
    <property type="term" value="P:regulation of DNA-templated transcription"/>
    <property type="evidence" value="ECO:0007669"/>
    <property type="project" value="InterPro"/>
</dbReference>
<dbReference type="AlphaFoldDB" id="A0A081MYG1"/>
<evidence type="ECO:0000256" key="1">
    <source>
        <dbReference type="SAM" id="MobiDB-lite"/>
    </source>
</evidence>
<protein>
    <submittedName>
        <fullName evidence="2">Uncharacterized protein</fullName>
    </submittedName>
</protein>
<feature type="region of interest" description="Disordered" evidence="1">
    <location>
        <begin position="1"/>
        <end position="36"/>
    </location>
</feature>
<sequence>MAAPTVKPTKKTNKKGAPPADNEKTAVVGNNTSKPEAGSIVSVNFKVSPEFQREFKTFAAMHGMTMVDLLKESFELYKEHKGH</sequence>
<gene>
    <name evidence="2" type="ORF">GZ77_26400</name>
</gene>
<evidence type="ECO:0000313" key="2">
    <source>
        <dbReference type="EMBL" id="KEQ11234.1"/>
    </source>
</evidence>
<keyword evidence="3" id="KW-1185">Reference proteome</keyword>
<dbReference type="SUPFAM" id="SSF47598">
    <property type="entry name" value="Ribbon-helix-helix"/>
    <property type="match status" value="1"/>
</dbReference>
<comment type="caution">
    <text evidence="2">The sequence shown here is derived from an EMBL/GenBank/DDBJ whole genome shotgun (WGS) entry which is preliminary data.</text>
</comment>
<dbReference type="Gene3D" id="1.10.1220.10">
    <property type="entry name" value="Met repressor-like"/>
    <property type="match status" value="1"/>
</dbReference>
<evidence type="ECO:0000313" key="3">
    <source>
        <dbReference type="Proteomes" id="UP000028006"/>
    </source>
</evidence>
<accession>A0A081MYG1</accession>
<organism evidence="2 3">
    <name type="scientific">Endozoicomonas montiporae</name>
    <dbReference type="NCBI Taxonomy" id="1027273"/>
    <lineage>
        <taxon>Bacteria</taxon>
        <taxon>Pseudomonadati</taxon>
        <taxon>Pseudomonadota</taxon>
        <taxon>Gammaproteobacteria</taxon>
        <taxon>Oceanospirillales</taxon>
        <taxon>Endozoicomonadaceae</taxon>
        <taxon>Endozoicomonas</taxon>
    </lineage>
</organism>
<dbReference type="RefSeq" id="WP_034880216.1">
    <property type="nucleotide sequence ID" value="NZ_JOKG01000011.1"/>
</dbReference>
<dbReference type="eggNOG" id="ENOG5033EY4">
    <property type="taxonomic scope" value="Bacteria"/>
</dbReference>
<reference evidence="2 3" key="1">
    <citation type="submission" date="2014-06" db="EMBL/GenBank/DDBJ databases">
        <title>Whole Genome Sequences of Three Symbiotic Endozoicomonas Bacteria.</title>
        <authorList>
            <person name="Neave M.J."/>
            <person name="Apprill A."/>
            <person name="Voolstra C.R."/>
        </authorList>
    </citation>
    <scope>NUCLEOTIDE SEQUENCE [LARGE SCALE GENOMIC DNA]</scope>
    <source>
        <strain evidence="2 3">LMG 24815</strain>
    </source>
</reference>
<name>A0A081MYG1_9GAMM</name>
<dbReference type="Proteomes" id="UP000028006">
    <property type="component" value="Unassembled WGS sequence"/>
</dbReference>